<protein>
    <submittedName>
        <fullName evidence="1">Uncharacterized protein</fullName>
    </submittedName>
</protein>
<comment type="caution">
    <text evidence="1">The sequence shown here is derived from an EMBL/GenBank/DDBJ whole genome shotgun (WGS) entry which is preliminary data.</text>
</comment>
<name>A0AAV7N368_PLEWA</name>
<keyword evidence="2" id="KW-1185">Reference proteome</keyword>
<accession>A0AAV7N368</accession>
<sequence>MGDLNVSRLEAQSEESPLDRGRQLLQTFIATFRPRLGHSNNLKDCPFPSSFNRGSTIDYVYLSAHAAEKYTVIGASTGTEKVPLARRVKWKLEHAAKISSWLKSQPQEPNLTLEWWEKLVDDLMTLLHGKHRDAYPPHPAWGNVILQLDKDIIKARRSLCSTLRKQKQQGTKDTVAQVTETRRSLKKQIWELKMEKDQKEKKTIFQLLKDPNHALFLEHVNKLKIGHKTRDDGVSETARVSHVSLLHTITVSESDLTITRLDKTQQPSRSQCNALPMDDKQ</sequence>
<dbReference type="EMBL" id="JANPWB010000013">
    <property type="protein sequence ID" value="KAJ1110496.1"/>
    <property type="molecule type" value="Genomic_DNA"/>
</dbReference>
<proteinExistence type="predicted"/>
<organism evidence="1 2">
    <name type="scientific">Pleurodeles waltl</name>
    <name type="common">Iberian ribbed newt</name>
    <dbReference type="NCBI Taxonomy" id="8319"/>
    <lineage>
        <taxon>Eukaryota</taxon>
        <taxon>Metazoa</taxon>
        <taxon>Chordata</taxon>
        <taxon>Craniata</taxon>
        <taxon>Vertebrata</taxon>
        <taxon>Euteleostomi</taxon>
        <taxon>Amphibia</taxon>
        <taxon>Batrachia</taxon>
        <taxon>Caudata</taxon>
        <taxon>Salamandroidea</taxon>
        <taxon>Salamandridae</taxon>
        <taxon>Pleurodelinae</taxon>
        <taxon>Pleurodeles</taxon>
    </lineage>
</organism>
<gene>
    <name evidence="1" type="ORF">NDU88_007847</name>
</gene>
<dbReference type="AlphaFoldDB" id="A0AAV7N368"/>
<dbReference type="Proteomes" id="UP001066276">
    <property type="component" value="Chromosome 9"/>
</dbReference>
<evidence type="ECO:0000313" key="1">
    <source>
        <dbReference type="EMBL" id="KAJ1110496.1"/>
    </source>
</evidence>
<evidence type="ECO:0000313" key="2">
    <source>
        <dbReference type="Proteomes" id="UP001066276"/>
    </source>
</evidence>
<reference evidence="1" key="1">
    <citation type="journal article" date="2022" name="bioRxiv">
        <title>Sequencing and chromosome-scale assembly of the giantPleurodeles waltlgenome.</title>
        <authorList>
            <person name="Brown T."/>
            <person name="Elewa A."/>
            <person name="Iarovenko S."/>
            <person name="Subramanian E."/>
            <person name="Araus A.J."/>
            <person name="Petzold A."/>
            <person name="Susuki M."/>
            <person name="Suzuki K.-i.T."/>
            <person name="Hayashi T."/>
            <person name="Toyoda A."/>
            <person name="Oliveira C."/>
            <person name="Osipova E."/>
            <person name="Leigh N.D."/>
            <person name="Simon A."/>
            <person name="Yun M.H."/>
        </authorList>
    </citation>
    <scope>NUCLEOTIDE SEQUENCE</scope>
    <source>
        <strain evidence="1">20211129_DDA</strain>
        <tissue evidence="1">Liver</tissue>
    </source>
</reference>